<organism evidence="1 2">
    <name type="scientific">Streptococcus agalactiae</name>
    <dbReference type="NCBI Taxonomy" id="1311"/>
    <lineage>
        <taxon>Bacteria</taxon>
        <taxon>Bacillati</taxon>
        <taxon>Bacillota</taxon>
        <taxon>Bacilli</taxon>
        <taxon>Lactobacillales</taxon>
        <taxon>Streptococcaceae</taxon>
        <taxon>Streptococcus</taxon>
    </lineage>
</organism>
<dbReference type="EMBL" id="QHGZ01000027">
    <property type="protein sequence ID" value="RDY91336.1"/>
    <property type="molecule type" value="Genomic_DNA"/>
</dbReference>
<gene>
    <name evidence="1" type="ORF">C4618_01035</name>
</gene>
<name>A0A0H1KTL7_STRAG</name>
<comment type="caution">
    <text evidence="1">The sequence shown here is derived from an EMBL/GenBank/DDBJ whole genome shotgun (WGS) entry which is preliminary data.</text>
</comment>
<protein>
    <submittedName>
        <fullName evidence="1">CopG family transcriptional regulator</fullName>
    </submittedName>
</protein>
<accession>A0A0H1KTL7</accession>
<dbReference type="RefSeq" id="WP_000130289.1">
    <property type="nucleotide sequence ID" value="NZ_CABFMI010000015.1"/>
</dbReference>
<sequence length="57" mass="6314">MTDKRAVGRPPKGEQPNNIKITVRISQGLDEKVQAYADNHGLTKPEAIRKALEDLSD</sequence>
<dbReference type="AlphaFoldDB" id="A0A0H1KTL7"/>
<evidence type="ECO:0000313" key="1">
    <source>
        <dbReference type="EMBL" id="RDY91336.1"/>
    </source>
</evidence>
<reference evidence="1 2" key="1">
    <citation type="journal article" date="2018" name="Emerg. Microbes Infect.">
        <title>Phenotypic and molecular analysis of nontypeable Group B streptococci: identification of cps2a and hybrid cps2a/cps5 Group B streptococcal capsule gene clusters.</title>
        <authorList>
            <person name="Alhhazmi A."/>
            <person name="Tyrrell G.J."/>
        </authorList>
    </citation>
    <scope>NUCLEOTIDE SEQUENCE [LARGE SCALE GENOMIC DNA]</scope>
    <source>
        <strain evidence="1 2">PLGBS17</strain>
    </source>
</reference>
<dbReference type="Proteomes" id="UP000256718">
    <property type="component" value="Unassembled WGS sequence"/>
</dbReference>
<evidence type="ECO:0000313" key="2">
    <source>
        <dbReference type="Proteomes" id="UP000256718"/>
    </source>
</evidence>
<proteinExistence type="predicted"/>